<dbReference type="InterPro" id="IPR042099">
    <property type="entry name" value="ANL_N_sf"/>
</dbReference>
<dbReference type="GO" id="GO:0005324">
    <property type="term" value="F:long-chain fatty acid transmembrane transporter activity"/>
    <property type="evidence" value="ECO:0007669"/>
    <property type="project" value="TreeGrafter"/>
</dbReference>
<dbReference type="InterPro" id="IPR000873">
    <property type="entry name" value="AMP-dep_synth/lig_dom"/>
</dbReference>
<dbReference type="InterPro" id="IPR020845">
    <property type="entry name" value="AMP-binding_CS"/>
</dbReference>
<dbReference type="GO" id="GO:0004467">
    <property type="term" value="F:long-chain fatty acid-CoA ligase activity"/>
    <property type="evidence" value="ECO:0007669"/>
    <property type="project" value="TreeGrafter"/>
</dbReference>
<dbReference type="Gene3D" id="3.40.50.12780">
    <property type="entry name" value="N-terminal domain of ligase-like"/>
    <property type="match status" value="1"/>
</dbReference>
<dbReference type="AlphaFoldDB" id="D2W2Z8"/>
<name>D2W2Z8_NAEGR</name>
<dbReference type="GO" id="GO:0005524">
    <property type="term" value="F:ATP binding"/>
    <property type="evidence" value="ECO:0007669"/>
    <property type="project" value="UniProtKB-KW"/>
</dbReference>
<dbReference type="EMBL" id="GG738929">
    <property type="protein sequence ID" value="EFC36493.1"/>
    <property type="molecule type" value="Genomic_DNA"/>
</dbReference>
<reference evidence="6 7" key="1">
    <citation type="journal article" date="2010" name="Cell">
        <title>The genome of Naegleria gruberi illuminates early eukaryotic versatility.</title>
        <authorList>
            <person name="Fritz-Laylin L.K."/>
            <person name="Prochnik S.E."/>
            <person name="Ginger M.L."/>
            <person name="Dacks J.B."/>
            <person name="Carpenter M.L."/>
            <person name="Field M.C."/>
            <person name="Kuo A."/>
            <person name="Paredez A."/>
            <person name="Chapman J."/>
            <person name="Pham J."/>
            <person name="Shu S."/>
            <person name="Neupane R."/>
            <person name="Cipriano M."/>
            <person name="Mancuso J."/>
            <person name="Tu H."/>
            <person name="Salamov A."/>
            <person name="Lindquist E."/>
            <person name="Shapiro H."/>
            <person name="Lucas S."/>
            <person name="Grigoriev I.V."/>
            <person name="Cande W.Z."/>
            <person name="Fulton C."/>
            <person name="Rokhsar D.S."/>
            <person name="Dawson S.C."/>
        </authorList>
    </citation>
    <scope>NUCLEOTIDE SEQUENCE [LARGE SCALE GENOMIC DNA]</scope>
    <source>
        <strain evidence="6 7">NEG-M</strain>
    </source>
</reference>
<evidence type="ECO:0000313" key="6">
    <source>
        <dbReference type="EMBL" id="EFC36493.1"/>
    </source>
</evidence>
<evidence type="ECO:0000256" key="3">
    <source>
        <dbReference type="ARBA" id="ARBA00022741"/>
    </source>
</evidence>
<dbReference type="VEuPathDB" id="AmoebaDB:NAEGRDRAFT_82188"/>
<protein>
    <submittedName>
        <fullName evidence="6">Very long-chain acyl-CoA synthetase</fullName>
    </submittedName>
</protein>
<dbReference type="Proteomes" id="UP000006671">
    <property type="component" value="Unassembled WGS sequence"/>
</dbReference>
<dbReference type="PROSITE" id="PS00455">
    <property type="entry name" value="AMP_BINDING"/>
    <property type="match status" value="1"/>
</dbReference>
<dbReference type="InParanoid" id="D2W2Z8"/>
<dbReference type="PANTHER" id="PTHR43107">
    <property type="entry name" value="LONG-CHAIN FATTY ACID TRANSPORT PROTEIN"/>
    <property type="match status" value="1"/>
</dbReference>
<accession>D2W2Z8</accession>
<evidence type="ECO:0000256" key="4">
    <source>
        <dbReference type="ARBA" id="ARBA00022840"/>
    </source>
</evidence>
<evidence type="ECO:0000259" key="5">
    <source>
        <dbReference type="Pfam" id="PF00501"/>
    </source>
</evidence>
<dbReference type="GO" id="GO:0044539">
    <property type="term" value="P:long-chain fatty acid import into cell"/>
    <property type="evidence" value="ECO:0007669"/>
    <property type="project" value="TreeGrafter"/>
</dbReference>
<dbReference type="GeneID" id="8856514"/>
<dbReference type="PANTHER" id="PTHR43107:SF15">
    <property type="entry name" value="FATTY ACID TRANSPORT PROTEIN 3, ISOFORM A"/>
    <property type="match status" value="1"/>
</dbReference>
<comment type="similarity">
    <text evidence="1">Belongs to the ATP-dependent AMP-binding enzyme family.</text>
</comment>
<dbReference type="STRING" id="5762.D2W2Z8"/>
<keyword evidence="3" id="KW-0547">Nucleotide-binding</keyword>
<dbReference type="OrthoDB" id="288590at2759"/>
<feature type="domain" description="AMP-dependent synthetase/ligase" evidence="5">
    <location>
        <begin position="110"/>
        <end position="404"/>
    </location>
</feature>
<dbReference type="RefSeq" id="XP_002669237.1">
    <property type="nucleotide sequence ID" value="XM_002669191.1"/>
</dbReference>
<keyword evidence="2" id="KW-0436">Ligase</keyword>
<keyword evidence="7" id="KW-1185">Reference proteome</keyword>
<organism evidence="7">
    <name type="scientific">Naegleria gruberi</name>
    <name type="common">Amoeba</name>
    <dbReference type="NCBI Taxonomy" id="5762"/>
    <lineage>
        <taxon>Eukaryota</taxon>
        <taxon>Discoba</taxon>
        <taxon>Heterolobosea</taxon>
        <taxon>Tetramitia</taxon>
        <taxon>Eutetramitia</taxon>
        <taxon>Vahlkampfiidae</taxon>
        <taxon>Naegleria</taxon>
    </lineage>
</organism>
<dbReference type="eggNOG" id="KOG1179">
    <property type="taxonomic scope" value="Eukaryota"/>
</dbReference>
<dbReference type="SUPFAM" id="SSF56801">
    <property type="entry name" value="Acetyl-CoA synthetase-like"/>
    <property type="match status" value="1"/>
</dbReference>
<dbReference type="GO" id="GO:0005886">
    <property type="term" value="C:plasma membrane"/>
    <property type="evidence" value="ECO:0007669"/>
    <property type="project" value="TreeGrafter"/>
</dbReference>
<evidence type="ECO:0000256" key="1">
    <source>
        <dbReference type="ARBA" id="ARBA00006432"/>
    </source>
</evidence>
<proteinExistence type="inferred from homology"/>
<evidence type="ECO:0000313" key="7">
    <source>
        <dbReference type="Proteomes" id="UP000006671"/>
    </source>
</evidence>
<dbReference type="KEGG" id="ngr:NAEGRDRAFT_82188"/>
<gene>
    <name evidence="6" type="ORF">NAEGRDRAFT_82188</name>
</gene>
<evidence type="ECO:0000256" key="2">
    <source>
        <dbReference type="ARBA" id="ARBA00022598"/>
    </source>
</evidence>
<sequence>MLSENQLVEESTFMTMEVPAIREHYYFVQEHCQQTMAKLKENGVVTGADWIEYLARTYSDKLAIQTVHKPIDTQPVITYEKMNQMANQLAYYLINGEIDNLKYYNVKNSGLSNHIMTQGDVVCLLMENNENFIPTWGGLNKLGLTIACINTYLTPDRMKHAIELSGAKSIFLSRKMLPLFEKARNEEQEFEISIRKASIRDFKVFIVEDIIKYENCNTLENPNSTIYRGDITGEDALLYIYTSGTTGKSKCARFSNRRFIGAGVTWSVQMDLVKDDKYYIALPLYHGNGGVVAVSAIMLVGGTAVLREKFSASNFLNDIRTFGCTATIYIGELWRYLYNTPEKEDDAQNPLRVAAGNGLRKDIWNRVMKRFGIKKIVEHYGQTEMLSAHPMINSYNKVGSCGFIPFDLWTNQKKEVLLTYDFETDSVKRDPVTGFCEIAGPGVAGEDVTRISELYKAYNNHEDNLKKVYRDVFEKGDMWYRSGDLLKFDNDGFFYFVDRLGESYRWKGENVSTGEVSEAITKALDKHNIGLKEANVYGIEIPHCEGRAGMARLLIENSSEELDTKFLLTELKKHLPHYAIPIFLRISKVESEKTSTFKFIKNQYQAEAYHPDKVGQDQILMLDVSTKDSYIPITEEIVKQLSSGNVRL</sequence>
<keyword evidence="4" id="KW-0067">ATP-binding</keyword>
<dbReference type="Pfam" id="PF00501">
    <property type="entry name" value="AMP-binding"/>
    <property type="match status" value="1"/>
</dbReference>